<comment type="similarity">
    <text evidence="7 10">Belongs to the fluoride channel Fluc/FEX (TC 1.A.43) family.</text>
</comment>
<feature type="transmembrane region" description="Helical" evidence="10">
    <location>
        <begin position="6"/>
        <end position="23"/>
    </location>
</feature>
<dbReference type="HAMAP" id="MF_00454">
    <property type="entry name" value="FluC"/>
    <property type="match status" value="1"/>
</dbReference>
<gene>
    <name evidence="10" type="primary">fluC</name>
    <name evidence="10" type="synonym">crcB</name>
    <name evidence="11" type="ORF">OS123_04130</name>
</gene>
<feature type="transmembrane region" description="Helical" evidence="10">
    <location>
        <begin position="30"/>
        <end position="50"/>
    </location>
</feature>
<evidence type="ECO:0000313" key="12">
    <source>
        <dbReference type="Proteomes" id="UP001070238"/>
    </source>
</evidence>
<dbReference type="Proteomes" id="UP001070238">
    <property type="component" value="Unassembled WGS sequence"/>
</dbReference>
<evidence type="ECO:0000256" key="6">
    <source>
        <dbReference type="ARBA" id="ARBA00023303"/>
    </source>
</evidence>
<dbReference type="GO" id="GO:0005886">
    <property type="term" value="C:plasma membrane"/>
    <property type="evidence" value="ECO:0007669"/>
    <property type="project" value="UniProtKB-SubCell"/>
</dbReference>
<evidence type="ECO:0000256" key="9">
    <source>
        <dbReference type="ARBA" id="ARBA00049940"/>
    </source>
</evidence>
<evidence type="ECO:0000256" key="3">
    <source>
        <dbReference type="ARBA" id="ARBA00022692"/>
    </source>
</evidence>
<keyword evidence="5 10" id="KW-0472">Membrane</keyword>
<sequence length="115" mass="11869">MSVSSLLLVAVGAAFGGVGRYWLGRLLPELYGTLTANTIACFLLGVITTIETTHLGPGTALLAGTGFSGALSTWSTLAKELGELIRTRQNIRALRYGVATVVLGILAAMSASLVC</sequence>
<organism evidence="11 12">
    <name type="scientific">Corynebacterium antarcticum</name>
    <dbReference type="NCBI Taxonomy" id="2800405"/>
    <lineage>
        <taxon>Bacteria</taxon>
        <taxon>Bacillati</taxon>
        <taxon>Actinomycetota</taxon>
        <taxon>Actinomycetes</taxon>
        <taxon>Mycobacteriales</taxon>
        <taxon>Corynebacteriaceae</taxon>
        <taxon>Corynebacterium</taxon>
    </lineage>
</organism>
<name>A0A9Q4CDN5_9CORY</name>
<evidence type="ECO:0000256" key="7">
    <source>
        <dbReference type="ARBA" id="ARBA00035120"/>
    </source>
</evidence>
<dbReference type="PANTHER" id="PTHR28259">
    <property type="entry name" value="FLUORIDE EXPORT PROTEIN 1-RELATED"/>
    <property type="match status" value="1"/>
</dbReference>
<keyword evidence="6 10" id="KW-0407">Ion channel</keyword>
<reference evidence="11" key="1">
    <citation type="submission" date="2022-11" db="EMBL/GenBank/DDBJ databases">
        <title>Corynebacterium sp. isolated from Penguins.</title>
        <authorList>
            <person name="Sedlar K."/>
            <person name="Svec P."/>
        </authorList>
    </citation>
    <scope>NUCLEOTIDE SEQUENCE</scope>
    <source>
        <strain evidence="11">P5875</strain>
    </source>
</reference>
<keyword evidence="10" id="KW-0813">Transport</keyword>
<keyword evidence="2 10" id="KW-1003">Cell membrane</keyword>
<dbReference type="RefSeq" id="WP_218406192.1">
    <property type="nucleotide sequence ID" value="NZ_JAPMKX010000001.1"/>
</dbReference>
<evidence type="ECO:0000256" key="2">
    <source>
        <dbReference type="ARBA" id="ARBA00022475"/>
    </source>
</evidence>
<evidence type="ECO:0000256" key="4">
    <source>
        <dbReference type="ARBA" id="ARBA00022989"/>
    </source>
</evidence>
<comment type="subcellular location">
    <subcellularLocation>
        <location evidence="1 10">Cell membrane</location>
        <topology evidence="1 10">Multi-pass membrane protein</topology>
    </subcellularLocation>
</comment>
<feature type="binding site" evidence="10">
    <location>
        <position position="69"/>
    </location>
    <ligand>
        <name>Na(+)</name>
        <dbReference type="ChEBI" id="CHEBI:29101"/>
        <note>structural</note>
    </ligand>
</feature>
<comment type="function">
    <text evidence="9 10">Fluoride-specific ion channel. Important for reducing fluoride concentration in the cell, thus reducing its toxicity.</text>
</comment>
<evidence type="ECO:0000256" key="1">
    <source>
        <dbReference type="ARBA" id="ARBA00004651"/>
    </source>
</evidence>
<evidence type="ECO:0000313" key="11">
    <source>
        <dbReference type="EMBL" id="MCX7537732.1"/>
    </source>
</evidence>
<feature type="transmembrane region" description="Helical" evidence="10">
    <location>
        <begin position="56"/>
        <end position="74"/>
    </location>
</feature>
<dbReference type="PANTHER" id="PTHR28259:SF1">
    <property type="entry name" value="FLUORIDE EXPORT PROTEIN 1-RELATED"/>
    <property type="match status" value="1"/>
</dbReference>
<accession>A0A9Q4CDN5</accession>
<evidence type="ECO:0000256" key="10">
    <source>
        <dbReference type="HAMAP-Rule" id="MF_00454"/>
    </source>
</evidence>
<dbReference type="GO" id="GO:0140114">
    <property type="term" value="P:cellular detoxification of fluoride"/>
    <property type="evidence" value="ECO:0007669"/>
    <property type="project" value="UniProtKB-UniRule"/>
</dbReference>
<dbReference type="InterPro" id="IPR003691">
    <property type="entry name" value="FluC"/>
</dbReference>
<comment type="catalytic activity">
    <reaction evidence="8">
        <text>fluoride(in) = fluoride(out)</text>
        <dbReference type="Rhea" id="RHEA:76159"/>
        <dbReference type="ChEBI" id="CHEBI:17051"/>
    </reaction>
    <physiologicalReaction direction="left-to-right" evidence="8">
        <dbReference type="Rhea" id="RHEA:76160"/>
    </physiologicalReaction>
</comment>
<comment type="caution">
    <text evidence="11">The sequence shown here is derived from an EMBL/GenBank/DDBJ whole genome shotgun (WGS) entry which is preliminary data.</text>
</comment>
<dbReference type="Pfam" id="PF02537">
    <property type="entry name" value="CRCB"/>
    <property type="match status" value="1"/>
</dbReference>
<comment type="activity regulation">
    <text evidence="10">Na(+) is not transported, but it plays an essential structural role and its presence is essential for fluoride channel function.</text>
</comment>
<keyword evidence="10" id="KW-0915">Sodium</keyword>
<keyword evidence="10" id="KW-0406">Ion transport</keyword>
<dbReference type="GO" id="GO:0046872">
    <property type="term" value="F:metal ion binding"/>
    <property type="evidence" value="ECO:0007669"/>
    <property type="project" value="UniProtKB-KW"/>
</dbReference>
<feature type="binding site" evidence="10">
    <location>
        <position position="72"/>
    </location>
    <ligand>
        <name>Na(+)</name>
        <dbReference type="ChEBI" id="CHEBI:29101"/>
        <note>structural</note>
    </ligand>
</feature>
<dbReference type="AlphaFoldDB" id="A0A9Q4CDN5"/>
<keyword evidence="10" id="KW-0479">Metal-binding</keyword>
<evidence type="ECO:0000256" key="5">
    <source>
        <dbReference type="ARBA" id="ARBA00023136"/>
    </source>
</evidence>
<keyword evidence="4 10" id="KW-1133">Transmembrane helix</keyword>
<feature type="transmembrane region" description="Helical" evidence="10">
    <location>
        <begin position="94"/>
        <end position="114"/>
    </location>
</feature>
<dbReference type="EMBL" id="JAPMKX010000001">
    <property type="protein sequence ID" value="MCX7537732.1"/>
    <property type="molecule type" value="Genomic_DNA"/>
</dbReference>
<keyword evidence="3 10" id="KW-0812">Transmembrane</keyword>
<evidence type="ECO:0000256" key="8">
    <source>
        <dbReference type="ARBA" id="ARBA00035585"/>
    </source>
</evidence>
<dbReference type="GO" id="GO:0062054">
    <property type="term" value="F:fluoride channel activity"/>
    <property type="evidence" value="ECO:0007669"/>
    <property type="project" value="UniProtKB-UniRule"/>
</dbReference>
<proteinExistence type="inferred from homology"/>
<protein>
    <recommendedName>
        <fullName evidence="10">Fluoride-specific ion channel FluC</fullName>
    </recommendedName>
</protein>